<feature type="transmembrane region" description="Helical" evidence="1">
    <location>
        <begin position="111"/>
        <end position="130"/>
    </location>
</feature>
<evidence type="ECO:0000313" key="2">
    <source>
        <dbReference type="EMBL" id="SIT97114.1"/>
    </source>
</evidence>
<feature type="transmembrane region" description="Helical" evidence="1">
    <location>
        <begin position="281"/>
        <end position="300"/>
    </location>
</feature>
<accession>A0A1U7PX84</accession>
<feature type="transmembrane region" description="Helical" evidence="1">
    <location>
        <begin position="88"/>
        <end position="105"/>
    </location>
</feature>
<keyword evidence="1" id="KW-0812">Transmembrane</keyword>
<dbReference type="RefSeq" id="WP_076783301.1">
    <property type="nucleotide sequence ID" value="NZ_FTPU01000017.1"/>
</dbReference>
<evidence type="ECO:0000256" key="1">
    <source>
        <dbReference type="SAM" id="Phobius"/>
    </source>
</evidence>
<keyword evidence="1" id="KW-0472">Membrane</keyword>
<gene>
    <name evidence="2" type="ORF">SAMN05660493_01823</name>
</gene>
<keyword evidence="3" id="KW-1185">Reference proteome</keyword>
<sequence length="550" mass="63190">MYRLWAVFLIGYILFSFLLISYAGVYGWDDGAITLAYGKTIATAGKYALTASSEIAEGSSSNFLVLLTAVFYKIFSPDFSQIINFSQYNALFFTIITLLMLFLFLRKDQNYSAFVSLFVAFFVGLLPMYFIEVCNGMEMTMLSAFLLIFLWFYKKRSVWVFPVIIVLLLIRFESVFYLGVALFGQIVFNKQERIYAVKLLTFTVVSFLLYTAARYSYFDDWLPNTIVAKMNPPYSEASFEKALMSKLDGGLNFIKSYFFALILIAIITASDLKKYAGDIKLWLIFVFFIFTLVSGSEWGYRGRMTFAVYPVMIIFLTENIDNNQLFFKNILPHRKYVMIFLVILLTLFTNNGLYKKLYSTLVHGGYCQQKYLPNSVAASFIRGMPNPCESGVTPDNIRITGKAVDSLKNTLRLNVVKLVTPDVGGVGLAFDKIDVIDSGLLTNKTLAHKGYSYFDNYIRQRDPDIINTHDVWTKVSHIFSSDYFKSQFLPVIFDNNLLWLNKKYVNNITTNTNLNYRYLLPNEINPDVRFFDQAESSYYPPVLDISLKQK</sequence>
<organism evidence="2 3">
    <name type="scientific">Epilithonimonas bovis DSM 19482</name>
    <dbReference type="NCBI Taxonomy" id="1121284"/>
    <lineage>
        <taxon>Bacteria</taxon>
        <taxon>Pseudomonadati</taxon>
        <taxon>Bacteroidota</taxon>
        <taxon>Flavobacteriia</taxon>
        <taxon>Flavobacteriales</taxon>
        <taxon>Weeksellaceae</taxon>
        <taxon>Chryseobacterium group</taxon>
        <taxon>Epilithonimonas</taxon>
    </lineage>
</organism>
<name>A0A1U7PX84_9FLAO</name>
<dbReference type="EMBL" id="FTPU01000017">
    <property type="protein sequence ID" value="SIT97114.1"/>
    <property type="molecule type" value="Genomic_DNA"/>
</dbReference>
<dbReference type="AlphaFoldDB" id="A0A1U7PX84"/>
<evidence type="ECO:0000313" key="3">
    <source>
        <dbReference type="Proteomes" id="UP000187261"/>
    </source>
</evidence>
<feature type="transmembrane region" description="Helical" evidence="1">
    <location>
        <begin position="336"/>
        <end position="354"/>
    </location>
</feature>
<dbReference type="Proteomes" id="UP000187261">
    <property type="component" value="Unassembled WGS sequence"/>
</dbReference>
<evidence type="ECO:0008006" key="4">
    <source>
        <dbReference type="Google" id="ProtNLM"/>
    </source>
</evidence>
<feature type="transmembrane region" description="Helical" evidence="1">
    <location>
        <begin position="250"/>
        <end position="269"/>
    </location>
</feature>
<feature type="transmembrane region" description="Helical" evidence="1">
    <location>
        <begin position="159"/>
        <end position="183"/>
    </location>
</feature>
<reference evidence="3" key="1">
    <citation type="submission" date="2016-10" db="EMBL/GenBank/DDBJ databases">
        <authorList>
            <person name="Varghese N."/>
            <person name="Submissions S."/>
        </authorList>
    </citation>
    <scope>NUCLEOTIDE SEQUENCE [LARGE SCALE GENOMIC DNA]</scope>
    <source>
        <strain evidence="3">DSM 19482</strain>
    </source>
</reference>
<feature type="transmembrane region" description="Helical" evidence="1">
    <location>
        <begin position="195"/>
        <end position="213"/>
    </location>
</feature>
<dbReference type="STRING" id="1121284.SAMN05660493_01823"/>
<protein>
    <recommendedName>
        <fullName evidence="4">4-amino-4-deoxy-L-arabinose transferase</fullName>
    </recommendedName>
</protein>
<proteinExistence type="predicted"/>
<keyword evidence="1" id="KW-1133">Transmembrane helix</keyword>
<dbReference type="OrthoDB" id="8478053at2"/>